<dbReference type="InterPro" id="IPR050176">
    <property type="entry name" value="LTTR"/>
</dbReference>
<dbReference type="EMBL" id="VHLG01000019">
    <property type="protein sequence ID" value="TPW27246.1"/>
    <property type="molecule type" value="Genomic_DNA"/>
</dbReference>
<dbReference type="OrthoDB" id="8097684at2"/>
<name>A0A506U182_9HYPH</name>
<evidence type="ECO:0000313" key="6">
    <source>
        <dbReference type="EMBL" id="TPW27246.1"/>
    </source>
</evidence>
<dbReference type="Gene3D" id="1.10.10.10">
    <property type="entry name" value="Winged helix-like DNA-binding domain superfamily/Winged helix DNA-binding domain"/>
    <property type="match status" value="1"/>
</dbReference>
<keyword evidence="4" id="KW-0804">Transcription</keyword>
<dbReference type="Gene3D" id="3.40.190.10">
    <property type="entry name" value="Periplasmic binding protein-like II"/>
    <property type="match status" value="2"/>
</dbReference>
<dbReference type="InterPro" id="IPR000847">
    <property type="entry name" value="LysR_HTH_N"/>
</dbReference>
<dbReference type="SUPFAM" id="SSF46785">
    <property type="entry name" value="Winged helix' DNA-binding domain"/>
    <property type="match status" value="1"/>
</dbReference>
<evidence type="ECO:0000256" key="2">
    <source>
        <dbReference type="ARBA" id="ARBA00023015"/>
    </source>
</evidence>
<evidence type="ECO:0000256" key="3">
    <source>
        <dbReference type="ARBA" id="ARBA00023125"/>
    </source>
</evidence>
<dbReference type="InterPro" id="IPR005119">
    <property type="entry name" value="LysR_subst-bd"/>
</dbReference>
<dbReference type="AlphaFoldDB" id="A0A506U182"/>
<keyword evidence="3" id="KW-0238">DNA-binding</keyword>
<evidence type="ECO:0000256" key="1">
    <source>
        <dbReference type="ARBA" id="ARBA00009437"/>
    </source>
</evidence>
<evidence type="ECO:0000256" key="4">
    <source>
        <dbReference type="ARBA" id="ARBA00023163"/>
    </source>
</evidence>
<dbReference type="PANTHER" id="PTHR30579:SF7">
    <property type="entry name" value="HTH-TYPE TRANSCRIPTIONAL REGULATOR LRHA-RELATED"/>
    <property type="match status" value="1"/>
</dbReference>
<dbReference type="FunFam" id="1.10.10.10:FF:000001">
    <property type="entry name" value="LysR family transcriptional regulator"/>
    <property type="match status" value="1"/>
</dbReference>
<dbReference type="InterPro" id="IPR036390">
    <property type="entry name" value="WH_DNA-bd_sf"/>
</dbReference>
<dbReference type="Pfam" id="PF03466">
    <property type="entry name" value="LysR_substrate"/>
    <property type="match status" value="1"/>
</dbReference>
<gene>
    <name evidence="6" type="ORF">FJU08_20815</name>
</gene>
<reference evidence="6 7" key="1">
    <citation type="submission" date="2019-06" db="EMBL/GenBank/DDBJ databases">
        <authorList>
            <person name="Li M."/>
        </authorList>
    </citation>
    <scope>NUCLEOTIDE SEQUENCE [LARGE SCALE GENOMIC DNA]</scope>
    <source>
        <strain evidence="6 7">BGMRC2036</strain>
    </source>
</reference>
<dbReference type="InterPro" id="IPR036388">
    <property type="entry name" value="WH-like_DNA-bd_sf"/>
</dbReference>
<dbReference type="PRINTS" id="PR00039">
    <property type="entry name" value="HTHLYSR"/>
</dbReference>
<keyword evidence="2" id="KW-0805">Transcription regulation</keyword>
<organism evidence="6 7">
    <name type="scientific">Martelella alba</name>
    <dbReference type="NCBI Taxonomy" id="2590451"/>
    <lineage>
        <taxon>Bacteria</taxon>
        <taxon>Pseudomonadati</taxon>
        <taxon>Pseudomonadota</taxon>
        <taxon>Alphaproteobacteria</taxon>
        <taxon>Hyphomicrobiales</taxon>
        <taxon>Aurantimonadaceae</taxon>
        <taxon>Martelella</taxon>
    </lineage>
</organism>
<comment type="caution">
    <text evidence="6">The sequence shown here is derived from an EMBL/GenBank/DDBJ whole genome shotgun (WGS) entry which is preliminary data.</text>
</comment>
<sequence length="292" mass="31534">MQLDHVLLRTFIASIEAMSFTRAAAAIHKSPATVSTQIARLEAEIGKPLFIRDTRNLSLTRTGEELEAYARRILRLHDEAVETFRRPEMVGRIRIGAPEDYISTLLPPVLRRFGRLFPRVEIEMTCAQSTALLPEIATGKLDLAIVTRSPGVGGQLIRREKMVWISSRERIALERRPLPVALFEPGSQARSAVLAALARSNIPFRAAYQSVSQLALLTLVEAGLAVAAVTRISVPSTVTQLGADDGLPEVAPLDVVLVRGSSSNNPVCNALADSVLESSATISSPVGSLPVS</sequence>
<protein>
    <submittedName>
        <fullName evidence="6">LysR family transcriptional regulator</fullName>
    </submittedName>
</protein>
<dbReference type="Pfam" id="PF00126">
    <property type="entry name" value="HTH_1"/>
    <property type="match status" value="1"/>
</dbReference>
<dbReference type="Proteomes" id="UP000318801">
    <property type="component" value="Unassembled WGS sequence"/>
</dbReference>
<dbReference type="GO" id="GO:0003700">
    <property type="term" value="F:DNA-binding transcription factor activity"/>
    <property type="evidence" value="ECO:0007669"/>
    <property type="project" value="InterPro"/>
</dbReference>
<comment type="similarity">
    <text evidence="1">Belongs to the LysR transcriptional regulatory family.</text>
</comment>
<evidence type="ECO:0000259" key="5">
    <source>
        <dbReference type="PROSITE" id="PS50931"/>
    </source>
</evidence>
<accession>A0A506U182</accession>
<keyword evidence="7" id="KW-1185">Reference proteome</keyword>
<dbReference type="PANTHER" id="PTHR30579">
    <property type="entry name" value="TRANSCRIPTIONAL REGULATOR"/>
    <property type="match status" value="1"/>
</dbReference>
<dbReference type="PROSITE" id="PS50931">
    <property type="entry name" value="HTH_LYSR"/>
    <property type="match status" value="1"/>
</dbReference>
<evidence type="ECO:0000313" key="7">
    <source>
        <dbReference type="Proteomes" id="UP000318801"/>
    </source>
</evidence>
<proteinExistence type="inferred from homology"/>
<dbReference type="SUPFAM" id="SSF53850">
    <property type="entry name" value="Periplasmic binding protein-like II"/>
    <property type="match status" value="1"/>
</dbReference>
<feature type="domain" description="HTH lysR-type" evidence="5">
    <location>
        <begin position="1"/>
        <end position="60"/>
    </location>
</feature>
<dbReference type="GO" id="GO:0003677">
    <property type="term" value="F:DNA binding"/>
    <property type="evidence" value="ECO:0007669"/>
    <property type="project" value="UniProtKB-KW"/>
</dbReference>